<feature type="region of interest" description="Disordered" evidence="7">
    <location>
        <begin position="300"/>
        <end position="357"/>
    </location>
</feature>
<dbReference type="PROSITE" id="PS00463">
    <property type="entry name" value="ZN2_CY6_FUNGAL_1"/>
    <property type="match status" value="1"/>
</dbReference>
<dbReference type="CDD" id="cd12148">
    <property type="entry name" value="fungal_TF_MHR"/>
    <property type="match status" value="1"/>
</dbReference>
<accession>A0A3A2ZTB3</accession>
<dbReference type="PANTHER" id="PTHR47338">
    <property type="entry name" value="ZN(II)2CYS6 TRANSCRIPTION FACTOR (EUROFUNG)-RELATED"/>
    <property type="match status" value="1"/>
</dbReference>
<dbReference type="InterPro" id="IPR001138">
    <property type="entry name" value="Zn2Cys6_DnaBD"/>
</dbReference>
<dbReference type="InterPro" id="IPR036864">
    <property type="entry name" value="Zn2-C6_fun-type_DNA-bd_sf"/>
</dbReference>
<keyword evidence="4" id="KW-0238">DNA-binding</keyword>
<dbReference type="SMART" id="SM00906">
    <property type="entry name" value="Fungal_trans"/>
    <property type="match status" value="1"/>
</dbReference>
<dbReference type="SUPFAM" id="SSF57701">
    <property type="entry name" value="Zn2/Cys6 DNA-binding domain"/>
    <property type="match status" value="1"/>
</dbReference>
<dbReference type="GO" id="GO:0005634">
    <property type="term" value="C:nucleus"/>
    <property type="evidence" value="ECO:0007669"/>
    <property type="project" value="UniProtKB-SubCell"/>
</dbReference>
<feature type="compositionally biased region" description="Polar residues" evidence="7">
    <location>
        <begin position="72"/>
        <end position="94"/>
    </location>
</feature>
<feature type="domain" description="Zn(2)-C6 fungal-type" evidence="8">
    <location>
        <begin position="266"/>
        <end position="296"/>
    </location>
</feature>
<keyword evidence="3" id="KW-0805">Transcription regulation</keyword>
<dbReference type="PROSITE" id="PS50048">
    <property type="entry name" value="ZN2_CY6_FUNGAL_2"/>
    <property type="match status" value="1"/>
</dbReference>
<dbReference type="Pfam" id="PF00172">
    <property type="entry name" value="Zn_clus"/>
    <property type="match status" value="1"/>
</dbReference>
<dbReference type="PANTHER" id="PTHR47338:SF11">
    <property type="entry name" value="ZN(II)2CYS6 TRANSCRIPTION FACTOR (EUROFUNG)"/>
    <property type="match status" value="1"/>
</dbReference>
<keyword evidence="2" id="KW-0479">Metal-binding</keyword>
<organism evidence="9 10">
    <name type="scientific">Aspergillus sclerotialis</name>
    <dbReference type="NCBI Taxonomy" id="2070753"/>
    <lineage>
        <taxon>Eukaryota</taxon>
        <taxon>Fungi</taxon>
        <taxon>Dikarya</taxon>
        <taxon>Ascomycota</taxon>
        <taxon>Pezizomycotina</taxon>
        <taxon>Eurotiomycetes</taxon>
        <taxon>Eurotiomycetidae</taxon>
        <taxon>Eurotiales</taxon>
        <taxon>Aspergillaceae</taxon>
        <taxon>Aspergillus</taxon>
        <taxon>Aspergillus subgen. Polypaecilum</taxon>
    </lineage>
</organism>
<evidence type="ECO:0000256" key="3">
    <source>
        <dbReference type="ARBA" id="ARBA00023015"/>
    </source>
</evidence>
<evidence type="ECO:0000313" key="9">
    <source>
        <dbReference type="EMBL" id="RJE22544.1"/>
    </source>
</evidence>
<evidence type="ECO:0000313" key="10">
    <source>
        <dbReference type="Proteomes" id="UP000266188"/>
    </source>
</evidence>
<dbReference type="SMART" id="SM00066">
    <property type="entry name" value="GAL4"/>
    <property type="match status" value="1"/>
</dbReference>
<gene>
    <name evidence="9" type="ORF">PHISCL_05120</name>
</gene>
<comment type="caution">
    <text evidence="9">The sequence shown here is derived from an EMBL/GenBank/DDBJ whole genome shotgun (WGS) entry which is preliminary data.</text>
</comment>
<comment type="subcellular location">
    <subcellularLocation>
        <location evidence="1">Nucleus</location>
    </subcellularLocation>
</comment>
<dbReference type="STRING" id="2070753.A0A3A2ZTB3"/>
<evidence type="ECO:0000256" key="6">
    <source>
        <dbReference type="ARBA" id="ARBA00023242"/>
    </source>
</evidence>
<dbReference type="GO" id="GO:0000981">
    <property type="term" value="F:DNA-binding transcription factor activity, RNA polymerase II-specific"/>
    <property type="evidence" value="ECO:0007669"/>
    <property type="project" value="InterPro"/>
</dbReference>
<keyword evidence="10" id="KW-1185">Reference proteome</keyword>
<dbReference type="GO" id="GO:0003677">
    <property type="term" value="F:DNA binding"/>
    <property type="evidence" value="ECO:0007669"/>
    <property type="project" value="UniProtKB-KW"/>
</dbReference>
<dbReference type="Gene3D" id="4.10.240.10">
    <property type="entry name" value="Zn(2)-C6 fungal-type DNA-binding domain"/>
    <property type="match status" value="1"/>
</dbReference>
<dbReference type="EMBL" id="MVGC01000163">
    <property type="protein sequence ID" value="RJE22544.1"/>
    <property type="molecule type" value="Genomic_DNA"/>
</dbReference>
<feature type="compositionally biased region" description="Low complexity" evidence="7">
    <location>
        <begin position="95"/>
        <end position="104"/>
    </location>
</feature>
<dbReference type="GO" id="GO:0008270">
    <property type="term" value="F:zinc ion binding"/>
    <property type="evidence" value="ECO:0007669"/>
    <property type="project" value="InterPro"/>
</dbReference>
<dbReference type="InterPro" id="IPR050815">
    <property type="entry name" value="TF_fung"/>
</dbReference>
<dbReference type="CDD" id="cd00067">
    <property type="entry name" value="GAL4"/>
    <property type="match status" value="1"/>
</dbReference>
<evidence type="ECO:0000256" key="4">
    <source>
        <dbReference type="ARBA" id="ARBA00023125"/>
    </source>
</evidence>
<protein>
    <submittedName>
        <fullName evidence="9">Transcription factor</fullName>
    </submittedName>
</protein>
<evidence type="ECO:0000259" key="8">
    <source>
        <dbReference type="PROSITE" id="PS50048"/>
    </source>
</evidence>
<feature type="compositionally biased region" description="Polar residues" evidence="7">
    <location>
        <begin position="338"/>
        <end position="357"/>
    </location>
</feature>
<dbReference type="GO" id="GO:0006351">
    <property type="term" value="P:DNA-templated transcription"/>
    <property type="evidence" value="ECO:0007669"/>
    <property type="project" value="InterPro"/>
</dbReference>
<dbReference type="Proteomes" id="UP000266188">
    <property type="component" value="Unassembled WGS sequence"/>
</dbReference>
<evidence type="ECO:0000256" key="2">
    <source>
        <dbReference type="ARBA" id="ARBA00022723"/>
    </source>
</evidence>
<evidence type="ECO:0000256" key="1">
    <source>
        <dbReference type="ARBA" id="ARBA00004123"/>
    </source>
</evidence>
<dbReference type="InterPro" id="IPR007219">
    <property type="entry name" value="XnlR_reg_dom"/>
</dbReference>
<proteinExistence type="predicted"/>
<dbReference type="AlphaFoldDB" id="A0A3A2ZTB3"/>
<keyword evidence="5" id="KW-0804">Transcription</keyword>
<dbReference type="Pfam" id="PF04082">
    <property type="entry name" value="Fungal_trans"/>
    <property type="match status" value="1"/>
</dbReference>
<reference evidence="10" key="1">
    <citation type="submission" date="2017-02" db="EMBL/GenBank/DDBJ databases">
        <authorList>
            <person name="Tafer H."/>
            <person name="Lopandic K."/>
        </authorList>
    </citation>
    <scope>NUCLEOTIDE SEQUENCE [LARGE SCALE GENOMIC DNA]</scope>
    <source>
        <strain evidence="10">CBS 366.77</strain>
    </source>
</reference>
<evidence type="ECO:0000256" key="5">
    <source>
        <dbReference type="ARBA" id="ARBA00023163"/>
    </source>
</evidence>
<name>A0A3A2ZTB3_9EURO</name>
<feature type="region of interest" description="Disordered" evidence="7">
    <location>
        <begin position="1"/>
        <end position="207"/>
    </location>
</feature>
<sequence length="946" mass="104826">MSDYFVGPFGRMLPTTGISSPERERERSANLPASGNRPYQLPPPHGSEALQFGSDPFLRQRNPPGRRDSEIQQDPNRTGQQLPSVSQLLTNTSGSSPPSSYYPPALATSIAGAPGPPRSLHHHDRQISPATLYDRTPSFVSSPAEHLPPISHAVQSPGGNTPPRPVTGPTPTVQTQHSPVYYRDSTRQAKSLGEVSPTESIGTSITTGSVPPVRPHVVDEKYIDGEGLCYIYADGSYCPKNIDGVPVNANWGITKAGKPRKRLAQACLTCREKKIKCHPNLPKCDQCQKSGRECRFENAPRGNRAALKSSRYDGKDFPSSGLNPSGPFPSPYSAVRASESSTSLPGSGQSPVSDGSILASSAVGNTQENMTDLEQSHRAKMQGLNHAYSVDERERTAAGAESRLSPAYTEILMEMKEIDPEDSIAGVWNTDPYGSDPDVTMHYMESYFANVNDSLYHMFPQRRFLLWVQSCQTKSLEDKMLLYSMLTVGTVFSDRPDRLIAMRRYSRTARYAVERCQHSLSLQLAQSRIILSLWFYAVGALVRSWDSIGTVVRIVCGLRYNMESGGVIVDRSHVCEYGLHPQALMECRRRTFWVAYLMDRLSSFYSQSAIFIPSQTAFLRLPCLEDIFEAQEYATVPYFQNSLNNTPLYPDNDSSISPMAFWIEIVSRWGDVIQHVSRLPHIPTESYNEVFDEFHTTVTRQLEGWTAKLPPGLTFTAGNLERSVRTRKTDSFISIHLLFHATLMKLNRHARYHNLHSVTVNQCIHRTRHHAVEILRICAALAEYEPLRSVADPTSLPPLTLNPFIGYVIVSAVDALSAFGLISDLPESINLIKIGLDTAQSLGRFWDSSIPLVSLIESRLGSMTRNLQGRIRLEGKAVFAMDSPSLDSQVSASLLKDQHQAQPPSLAGLGDDLMYGSLPREILFSALGLDVPSLSEGNILWIKDNI</sequence>
<keyword evidence="6" id="KW-0539">Nucleus</keyword>
<dbReference type="OrthoDB" id="5426798at2759"/>
<evidence type="ECO:0000256" key="7">
    <source>
        <dbReference type="SAM" id="MobiDB-lite"/>
    </source>
</evidence>